<feature type="compositionally biased region" description="Polar residues" evidence="1">
    <location>
        <begin position="257"/>
        <end position="267"/>
    </location>
</feature>
<protein>
    <submittedName>
        <fullName evidence="2">Uncharacterized protein</fullName>
    </submittedName>
</protein>
<feature type="region of interest" description="Disordered" evidence="1">
    <location>
        <begin position="1"/>
        <end position="65"/>
    </location>
</feature>
<proteinExistence type="predicted"/>
<feature type="region of interest" description="Disordered" evidence="1">
    <location>
        <begin position="244"/>
        <end position="267"/>
    </location>
</feature>
<keyword evidence="3" id="KW-1185">Reference proteome</keyword>
<reference evidence="2 3" key="1">
    <citation type="journal article" date="2019" name="Syst. Appl. Microbiol.">
        <title>Microvirga tunisiensis sp. nov., a root nodule symbiotic bacterium isolated from Lupinus micranthus and L. luteus grown in Northern Tunisia.</title>
        <authorList>
            <person name="Msaddak A."/>
            <person name="Rejili M."/>
            <person name="Duran D."/>
            <person name="Mars M."/>
            <person name="Palacios J.M."/>
            <person name="Ruiz-Argueso T."/>
            <person name="Rey L."/>
            <person name="Imperial J."/>
        </authorList>
    </citation>
    <scope>NUCLEOTIDE SEQUENCE [LARGE SCALE GENOMIC DNA]</scope>
    <source>
        <strain evidence="2 3">Lmie10</strain>
    </source>
</reference>
<dbReference type="AlphaFoldDB" id="A0A5N7MRQ9"/>
<sequence length="305" mass="31160">MSRLDLLSQTTPRLVDTPSRNASLNPDAQESSGNAASSDFGSLLDGFSGKSQKEGVGASQQKTNIPDNEANMAYLESDAADGDALQALLPEVAPSDNSAGTSVLQSGSPAFSILENLLPRILARTANAGDADAAQSSASLASAHLSMPPQDVGELSPANSGLGSKLAVSVQNQETHFRPIFEGLSIAPTELGTAVYNKEAIPASENLLTGKIKGVGVKGLQPPAGEGLAHASTDMAVEADVAGRGEEQGTVKDVSSGRISNRSEMQKLSTIAGSKAEIASLPPSTLQHLANPENSWRVGGCSSSA</sequence>
<feature type="region of interest" description="Disordered" evidence="1">
    <location>
        <begin position="285"/>
        <end position="305"/>
    </location>
</feature>
<organism evidence="2 3">
    <name type="scientific">Microvirga tunisiensis</name>
    <dbReference type="NCBI Taxonomy" id="2108360"/>
    <lineage>
        <taxon>Bacteria</taxon>
        <taxon>Pseudomonadati</taxon>
        <taxon>Pseudomonadota</taxon>
        <taxon>Alphaproteobacteria</taxon>
        <taxon>Hyphomicrobiales</taxon>
        <taxon>Methylobacteriaceae</taxon>
        <taxon>Microvirga</taxon>
    </lineage>
</organism>
<dbReference type="EMBL" id="VOSK01000253">
    <property type="protein sequence ID" value="MPR29643.1"/>
    <property type="molecule type" value="Genomic_DNA"/>
</dbReference>
<dbReference type="Proteomes" id="UP000403266">
    <property type="component" value="Unassembled WGS sequence"/>
</dbReference>
<gene>
    <name evidence="2" type="ORF">FS320_32325</name>
</gene>
<evidence type="ECO:0000256" key="1">
    <source>
        <dbReference type="SAM" id="MobiDB-lite"/>
    </source>
</evidence>
<name>A0A5N7MRQ9_9HYPH</name>
<comment type="caution">
    <text evidence="2">The sequence shown here is derived from an EMBL/GenBank/DDBJ whole genome shotgun (WGS) entry which is preliminary data.</text>
</comment>
<evidence type="ECO:0000313" key="2">
    <source>
        <dbReference type="EMBL" id="MPR29643.1"/>
    </source>
</evidence>
<dbReference type="RefSeq" id="WP_152738701.1">
    <property type="nucleotide sequence ID" value="NZ_VOSJ01000272.1"/>
</dbReference>
<accession>A0A5N7MRQ9</accession>
<feature type="compositionally biased region" description="Polar residues" evidence="1">
    <location>
        <begin position="285"/>
        <end position="294"/>
    </location>
</feature>
<evidence type="ECO:0000313" key="3">
    <source>
        <dbReference type="Proteomes" id="UP000403266"/>
    </source>
</evidence>
<feature type="compositionally biased region" description="Polar residues" evidence="1">
    <location>
        <begin position="7"/>
        <end position="40"/>
    </location>
</feature>